<dbReference type="GO" id="GO:0031503">
    <property type="term" value="P:protein-containing complex localization"/>
    <property type="evidence" value="ECO:0007669"/>
    <property type="project" value="EnsemblFungi"/>
</dbReference>
<name>A0A0W0EE90_CANGB</name>
<evidence type="ECO:0000313" key="1">
    <source>
        <dbReference type="EMBL" id="KTA95068.1"/>
    </source>
</evidence>
<organism evidence="2 3">
    <name type="scientific">Candida glabrata</name>
    <name type="common">Yeast</name>
    <name type="synonym">Torulopsis glabrata</name>
    <dbReference type="NCBI Taxonomy" id="5478"/>
    <lineage>
        <taxon>Eukaryota</taxon>
        <taxon>Fungi</taxon>
        <taxon>Dikarya</taxon>
        <taxon>Ascomycota</taxon>
        <taxon>Saccharomycotina</taxon>
        <taxon>Saccharomycetes</taxon>
        <taxon>Saccharomycetales</taxon>
        <taxon>Saccharomycetaceae</taxon>
        <taxon>Nakaseomyces</taxon>
    </lineage>
</organism>
<gene>
    <name evidence="2" type="ORF">AO440_005581</name>
    <name evidence="1" type="ORF">AO440_005621</name>
</gene>
<sequence length="251" mass="29169">MAENNSDSGDEFGDFEGVTDDQEQLVLYVNELVPKVNLGDVCQQKHDLEELLAEERPRVIYEQLVELHTVLQPITWKSSHLRSHLLHVMRLEEHDKSDKHIIEEAVDDQLYTRICSMLPTFSAEQVRSPALILRDQFKYMYAPPLTHSSLQGEAIHEQEEHVPSLLAVKMDSIQSAKEMEQYHDKLCNAIDALIVTLKQIELQQANLTADKTTYENVVTNLTGHTQRLQRDEIELYNKHKNRRKRFSWIGR</sequence>
<proteinExistence type="predicted"/>
<dbReference type="VEuPathDB" id="FungiDB:GVI51_E02607"/>
<evidence type="ECO:0000313" key="2">
    <source>
        <dbReference type="EMBL" id="KTA95152.1"/>
    </source>
</evidence>
<dbReference type="OrthoDB" id="5378975at2759"/>
<dbReference type="VEuPathDB" id="FungiDB:GWK60_E02607"/>
<comment type="caution">
    <text evidence="2">The sequence shown here is derived from an EMBL/GenBank/DDBJ whole genome shotgun (WGS) entry which is preliminary data.</text>
</comment>
<evidence type="ECO:0000313" key="3">
    <source>
        <dbReference type="Proteomes" id="UP000054886"/>
    </source>
</evidence>
<dbReference type="AlphaFoldDB" id="A0A0W0EE90"/>
<accession>A0A0W0EE90</accession>
<dbReference type="EMBL" id="LLZZ01000188">
    <property type="protein sequence ID" value="KTA95152.1"/>
    <property type="molecule type" value="Genomic_DNA"/>
</dbReference>
<dbReference type="Proteomes" id="UP000054886">
    <property type="component" value="Unassembled WGS sequence"/>
</dbReference>
<protein>
    <submittedName>
        <fullName evidence="2">Uncharacterized protein</fullName>
    </submittedName>
</protein>
<dbReference type="EMBL" id="LLZZ01000192">
    <property type="protein sequence ID" value="KTA95068.1"/>
    <property type="molecule type" value="Genomic_DNA"/>
</dbReference>
<dbReference type="VEuPathDB" id="FungiDB:CAGL0E02827g"/>
<reference evidence="2 3" key="1">
    <citation type="submission" date="2015-10" db="EMBL/GenBank/DDBJ databases">
        <title>Draft genomes sequences of Candida glabrata isolates 1A, 1B, 2A, 2B, 3A and 3B.</title>
        <authorList>
            <person name="Haavelsrud O.E."/>
            <person name="Gaustad P."/>
        </authorList>
    </citation>
    <scope>NUCLEOTIDE SEQUENCE [LARGE SCALE GENOMIC DNA]</scope>
    <source>
        <strain evidence="2">910700640</strain>
    </source>
</reference>
<dbReference type="VEuPathDB" id="FungiDB:B1J91_E02827g"/>
<dbReference type="GO" id="GO:0035653">
    <property type="term" value="P:clathrin-coated vesicle cargo loading, AP-1-mediated"/>
    <property type="evidence" value="ECO:0007669"/>
    <property type="project" value="EnsemblFungi"/>
</dbReference>
<dbReference type="OMA" id="EYHDELC"/>